<protein>
    <recommendedName>
        <fullName evidence="3">DUF2281 domain-containing protein</fullName>
    </recommendedName>
</protein>
<name>A0A2H0XWJ9_UNCSA</name>
<evidence type="ECO:0000313" key="1">
    <source>
        <dbReference type="EMBL" id="PIS28519.1"/>
    </source>
</evidence>
<accession>A0A2H0XWJ9</accession>
<reference evidence="1 2" key="1">
    <citation type="submission" date="2017-09" db="EMBL/GenBank/DDBJ databases">
        <title>Depth-based differentiation of microbial function through sediment-hosted aquifers and enrichment of novel symbionts in the deep terrestrial subsurface.</title>
        <authorList>
            <person name="Probst A.J."/>
            <person name="Ladd B."/>
            <person name="Jarett J.K."/>
            <person name="Geller-Mcgrath D.E."/>
            <person name="Sieber C.M."/>
            <person name="Emerson J.B."/>
            <person name="Anantharaman K."/>
            <person name="Thomas B.C."/>
            <person name="Malmstrom R."/>
            <person name="Stieglmeier M."/>
            <person name="Klingl A."/>
            <person name="Woyke T."/>
            <person name="Ryan C.M."/>
            <person name="Banfield J.F."/>
        </authorList>
    </citation>
    <scope>NUCLEOTIDE SEQUENCE [LARGE SCALE GENOMIC DNA]</scope>
    <source>
        <strain evidence="1">CG08_land_8_20_14_0_20_45_16</strain>
    </source>
</reference>
<sequence>MKKTNGKVAEEILFYAKKLPPVKQIEALDFVKWLWGGVSTSEEYTKEEIKKLEALAQKKGGAKFDNWQSAKKYLEGLSR</sequence>
<evidence type="ECO:0000313" key="2">
    <source>
        <dbReference type="Proteomes" id="UP000231343"/>
    </source>
</evidence>
<comment type="caution">
    <text evidence="1">The sequence shown here is derived from an EMBL/GenBank/DDBJ whole genome shotgun (WGS) entry which is preliminary data.</text>
</comment>
<dbReference type="AlphaFoldDB" id="A0A2H0XWJ9"/>
<proteinExistence type="predicted"/>
<evidence type="ECO:0008006" key="3">
    <source>
        <dbReference type="Google" id="ProtNLM"/>
    </source>
</evidence>
<organism evidence="1 2">
    <name type="scientific">Candidatus Saganbacteria bacterium CG08_land_8_20_14_0_20_45_16</name>
    <dbReference type="NCBI Taxonomy" id="2014293"/>
    <lineage>
        <taxon>Bacteria</taxon>
        <taxon>Bacillati</taxon>
        <taxon>Saganbacteria</taxon>
    </lineage>
</organism>
<gene>
    <name evidence="1" type="ORF">COT42_07710</name>
</gene>
<dbReference type="EMBL" id="PEYM01000128">
    <property type="protein sequence ID" value="PIS28519.1"/>
    <property type="molecule type" value="Genomic_DNA"/>
</dbReference>
<dbReference type="Proteomes" id="UP000231343">
    <property type="component" value="Unassembled WGS sequence"/>
</dbReference>